<accession>A0A367KLK6</accession>
<dbReference type="EMBL" id="PJQM01001169">
    <property type="protein sequence ID" value="RCI03031.1"/>
    <property type="molecule type" value="Genomic_DNA"/>
</dbReference>
<dbReference type="STRING" id="4846.A0A367KLK6"/>
<dbReference type="Proteomes" id="UP000253551">
    <property type="component" value="Unassembled WGS sequence"/>
</dbReference>
<reference evidence="1 2" key="1">
    <citation type="journal article" date="2018" name="G3 (Bethesda)">
        <title>Phylogenetic and Phylogenomic Definition of Rhizopus Species.</title>
        <authorList>
            <person name="Gryganskyi A.P."/>
            <person name="Golan J."/>
            <person name="Dolatabadi S."/>
            <person name="Mondo S."/>
            <person name="Robb S."/>
            <person name="Idnurm A."/>
            <person name="Muszewska A."/>
            <person name="Steczkiewicz K."/>
            <person name="Masonjones S."/>
            <person name="Liao H.L."/>
            <person name="Gajdeczka M.T."/>
            <person name="Anike F."/>
            <person name="Vuek A."/>
            <person name="Anishchenko I.M."/>
            <person name="Voigt K."/>
            <person name="de Hoog G.S."/>
            <person name="Smith M.E."/>
            <person name="Heitman J."/>
            <person name="Vilgalys R."/>
            <person name="Stajich J.E."/>
        </authorList>
    </citation>
    <scope>NUCLEOTIDE SEQUENCE [LARGE SCALE GENOMIC DNA]</scope>
    <source>
        <strain evidence="1 2">LSU 92-RS-03</strain>
    </source>
</reference>
<evidence type="ECO:0000313" key="2">
    <source>
        <dbReference type="Proteomes" id="UP000253551"/>
    </source>
</evidence>
<dbReference type="OrthoDB" id="9982951at2759"/>
<sequence length="357" mass="40391">KKKMESLRTVISRLFADLQDTNATDRQDGLLYGNPTKKRRLNLLHPKTSEDASYDHKLIQLPLSSNLIDYEVLSNDFIKTCQMGNSIAEQLKVIMMKYREPPITLEKTYRLITFLHYILKNITANNSFPLGSVIEDLSLTLSLRQTHHYPIWIITLQFMLSCLKITKPQNTGVTTPVILGLIKQVLLEMTRLPAKEMSPIQQTCFSVGKELLDSFFIREKHDVESNQTTTISCYDVIYSFPELYGHFLNATTITTTSTTTAQPSIANSNIWLMTLSYMTISILQDPKLLERIPTLMAINVIKHVLKEINTLPPNLTTTQVDCINKGKELINLFLLGSSGDGAGVVSHYDIILACKYS</sequence>
<protein>
    <submittedName>
        <fullName evidence="1">Uncharacterized protein</fullName>
    </submittedName>
</protein>
<feature type="non-terminal residue" evidence="1">
    <location>
        <position position="1"/>
    </location>
</feature>
<name>A0A367KLK6_RHIST</name>
<gene>
    <name evidence="1" type="ORF">CU098_001781</name>
</gene>
<proteinExistence type="predicted"/>
<organism evidence="1 2">
    <name type="scientific">Rhizopus stolonifer</name>
    <name type="common">Rhizopus nigricans</name>
    <dbReference type="NCBI Taxonomy" id="4846"/>
    <lineage>
        <taxon>Eukaryota</taxon>
        <taxon>Fungi</taxon>
        <taxon>Fungi incertae sedis</taxon>
        <taxon>Mucoromycota</taxon>
        <taxon>Mucoromycotina</taxon>
        <taxon>Mucoromycetes</taxon>
        <taxon>Mucorales</taxon>
        <taxon>Mucorineae</taxon>
        <taxon>Rhizopodaceae</taxon>
        <taxon>Rhizopus</taxon>
    </lineage>
</organism>
<dbReference type="AlphaFoldDB" id="A0A367KLK6"/>
<evidence type="ECO:0000313" key="1">
    <source>
        <dbReference type="EMBL" id="RCI03031.1"/>
    </source>
</evidence>
<comment type="caution">
    <text evidence="1">The sequence shown here is derived from an EMBL/GenBank/DDBJ whole genome shotgun (WGS) entry which is preliminary data.</text>
</comment>
<keyword evidence="2" id="KW-1185">Reference proteome</keyword>